<keyword evidence="3" id="KW-1185">Reference proteome</keyword>
<organism evidence="2 3">
    <name type="scientific">Spirosoma soli</name>
    <dbReference type="NCBI Taxonomy" id="1770529"/>
    <lineage>
        <taxon>Bacteria</taxon>
        <taxon>Pseudomonadati</taxon>
        <taxon>Bacteroidota</taxon>
        <taxon>Cytophagia</taxon>
        <taxon>Cytophagales</taxon>
        <taxon>Cytophagaceae</taxon>
        <taxon>Spirosoma</taxon>
    </lineage>
</organism>
<evidence type="ECO:0000313" key="2">
    <source>
        <dbReference type="EMBL" id="MFD2570739.1"/>
    </source>
</evidence>
<protein>
    <submittedName>
        <fullName evidence="2">PE-PGRS family protein</fullName>
    </submittedName>
</protein>
<feature type="chain" id="PRO_5047541966" evidence="1">
    <location>
        <begin position="22"/>
        <end position="296"/>
    </location>
</feature>
<accession>A0ABW5M295</accession>
<dbReference type="EMBL" id="JBHULN010000004">
    <property type="protein sequence ID" value="MFD2570739.1"/>
    <property type="molecule type" value="Genomic_DNA"/>
</dbReference>
<name>A0ABW5M295_9BACT</name>
<dbReference type="PROSITE" id="PS51257">
    <property type="entry name" value="PROKAR_LIPOPROTEIN"/>
    <property type="match status" value="1"/>
</dbReference>
<sequence length="296" mass="32637">MRTLILLTGLLAMVSCKLEVASVYQAQFASDPTAAAVAPGQIDEASGMADSRSQPGNLWIEQDSGSPAELALLGYDGKVKGKIKIPNVTNRDWEELAFGPGPQANVNYIYIGDIGDNNAQTPICQIYRLPEPSSLQASVTQVERINFRYPDGPRDAEAMFVDPGTKDIYIISKREDNKHLYRLAYPQNINEITVAEGLGELPSTGDGLPAYITAAAISPDGQEILIRTYSDIFYWKRDPGQSIPDALQYGNRRRFTYRAEIQGEAICFDKDGKGYFTISEKATAPSVSLFYYARQQ</sequence>
<keyword evidence="1" id="KW-0732">Signal</keyword>
<gene>
    <name evidence="2" type="ORF">ACFSUS_08860</name>
</gene>
<proteinExistence type="predicted"/>
<dbReference type="Proteomes" id="UP001597469">
    <property type="component" value="Unassembled WGS sequence"/>
</dbReference>
<evidence type="ECO:0000313" key="3">
    <source>
        <dbReference type="Proteomes" id="UP001597469"/>
    </source>
</evidence>
<reference evidence="3" key="1">
    <citation type="journal article" date="2019" name="Int. J. Syst. Evol. Microbiol.">
        <title>The Global Catalogue of Microorganisms (GCM) 10K type strain sequencing project: providing services to taxonomists for standard genome sequencing and annotation.</title>
        <authorList>
            <consortium name="The Broad Institute Genomics Platform"/>
            <consortium name="The Broad Institute Genome Sequencing Center for Infectious Disease"/>
            <person name="Wu L."/>
            <person name="Ma J."/>
        </authorList>
    </citation>
    <scope>NUCLEOTIDE SEQUENCE [LARGE SCALE GENOMIC DNA]</scope>
    <source>
        <strain evidence="3">KCTC 42805</strain>
    </source>
</reference>
<evidence type="ECO:0000256" key="1">
    <source>
        <dbReference type="SAM" id="SignalP"/>
    </source>
</evidence>
<feature type="signal peptide" evidence="1">
    <location>
        <begin position="1"/>
        <end position="21"/>
    </location>
</feature>
<comment type="caution">
    <text evidence="2">The sequence shown here is derived from an EMBL/GenBank/DDBJ whole genome shotgun (WGS) entry which is preliminary data.</text>
</comment>
<dbReference type="SUPFAM" id="SSF75011">
    <property type="entry name" value="3-carboxy-cis,cis-mucoante lactonizing enzyme"/>
    <property type="match status" value="1"/>
</dbReference>
<dbReference type="RefSeq" id="WP_381521672.1">
    <property type="nucleotide sequence ID" value="NZ_JBHULN010000004.1"/>
</dbReference>